<evidence type="ECO:0000313" key="2">
    <source>
        <dbReference type="EMBL" id="KAJ4265613.1"/>
    </source>
</evidence>
<feature type="compositionally biased region" description="Polar residues" evidence="1">
    <location>
        <begin position="492"/>
        <end position="512"/>
    </location>
</feature>
<feature type="compositionally biased region" description="Basic and acidic residues" evidence="1">
    <location>
        <begin position="85"/>
        <end position="100"/>
    </location>
</feature>
<feature type="region of interest" description="Disordered" evidence="1">
    <location>
        <begin position="698"/>
        <end position="721"/>
    </location>
</feature>
<accession>A0A9W8S7F8</accession>
<keyword evidence="3" id="KW-1185">Reference proteome</keyword>
<dbReference type="EMBL" id="JAOQAZ010000006">
    <property type="protein sequence ID" value="KAJ4265613.1"/>
    <property type="molecule type" value="Genomic_DNA"/>
</dbReference>
<reference evidence="2" key="1">
    <citation type="submission" date="2022-09" db="EMBL/GenBank/DDBJ databases">
        <title>Fusarium specimens isolated from Avocado Roots.</title>
        <authorList>
            <person name="Stajich J."/>
            <person name="Roper C."/>
            <person name="Heimlech-Rivalta G."/>
        </authorList>
    </citation>
    <scope>NUCLEOTIDE SEQUENCE</scope>
    <source>
        <strain evidence="2">CF00136</strain>
    </source>
</reference>
<evidence type="ECO:0000313" key="3">
    <source>
        <dbReference type="Proteomes" id="UP001152049"/>
    </source>
</evidence>
<feature type="compositionally biased region" description="Basic residues" evidence="1">
    <location>
        <begin position="342"/>
        <end position="351"/>
    </location>
</feature>
<dbReference type="AlphaFoldDB" id="A0A9W8S7F8"/>
<gene>
    <name evidence="2" type="ORF">NW762_004907</name>
</gene>
<feature type="region of interest" description="Disordered" evidence="1">
    <location>
        <begin position="1"/>
        <end position="106"/>
    </location>
</feature>
<comment type="caution">
    <text evidence="2">The sequence shown here is derived from an EMBL/GenBank/DDBJ whole genome shotgun (WGS) entry which is preliminary data.</text>
</comment>
<dbReference type="Proteomes" id="UP001152049">
    <property type="component" value="Unassembled WGS sequence"/>
</dbReference>
<feature type="compositionally biased region" description="Polar residues" evidence="1">
    <location>
        <begin position="449"/>
        <end position="468"/>
    </location>
</feature>
<feature type="compositionally biased region" description="Polar residues" evidence="1">
    <location>
        <begin position="367"/>
        <end position="386"/>
    </location>
</feature>
<evidence type="ECO:0000256" key="1">
    <source>
        <dbReference type="SAM" id="MobiDB-lite"/>
    </source>
</evidence>
<feature type="compositionally biased region" description="Polar residues" evidence="1">
    <location>
        <begin position="235"/>
        <end position="250"/>
    </location>
</feature>
<organism evidence="2 3">
    <name type="scientific">Fusarium torreyae</name>
    <dbReference type="NCBI Taxonomy" id="1237075"/>
    <lineage>
        <taxon>Eukaryota</taxon>
        <taxon>Fungi</taxon>
        <taxon>Dikarya</taxon>
        <taxon>Ascomycota</taxon>
        <taxon>Pezizomycotina</taxon>
        <taxon>Sordariomycetes</taxon>
        <taxon>Hypocreomycetidae</taxon>
        <taxon>Hypocreales</taxon>
        <taxon>Nectriaceae</taxon>
        <taxon>Fusarium</taxon>
    </lineage>
</organism>
<feature type="region of interest" description="Disordered" evidence="1">
    <location>
        <begin position="449"/>
        <end position="516"/>
    </location>
</feature>
<sequence length="721" mass="79510">MTSDTKSRGRIARLILTDSTTTDDSLDETRSAPSIPRRDHSSDHSSSSKFVEAMNNPDWRRRRDACSTDESTTTTTSGTDCFSSRTRESSHTSAEQDLHTSRVRGSNTSSWDYINSANHWRSSIDYSEAETRDKVAKSAEEVCGIMESMQITDAQVLEEDVHGLCTLLNRMNLMNFGFKDRPVSVIQLTPFPGSDDDLRFNGKVGMGDLRTLPVARIQRVCRRLQRPQREPDNLLPTTNQSDPTHPSSYLNRKEKGKGKITGKSQEETIERARDAVLKDPAVANIGHAHTETKIPILPPHKTKKNAELENRHAAFQRVLQKLQEGAGRRDKTTKGESENGPYHRHGLRGRPKPIQQRNQEEEKRKLNCNSSDSRIGSSSFCTSGLRSKESSQYSGIYIDAETLSTGFNPRAREFLSFKGSFIGKSENHDTASLSNDLLIENVNMDQSTKEANTATIKPVETPSTNLNHSLPIMQPDDHHVPNMGNMSDKEATSSTGENSSTGDISDAKNITGTGYFPGRGNASGSRYFPGMGNASGPGLGPTLTINPNPSQAANGYIPNTMVPLDFTAPFSGYQPPAYSVPGCQTSAISGYQHNVPTVSPTVPHSGYQLNLPTGNSMLQQSAVQPNPYWMNATYLQMPYIPMAPQMGVGGWRPARPPPVPKPTVPNAVQQQDYEQYIEQCKALDPEFAMKCKMRQRNRVQRQLMLNNKPPSQGPPGDGQAT</sequence>
<dbReference type="OrthoDB" id="4755921at2759"/>
<proteinExistence type="predicted"/>
<feature type="compositionally biased region" description="Low complexity" evidence="1">
    <location>
        <begin position="68"/>
        <end position="84"/>
    </location>
</feature>
<protein>
    <submittedName>
        <fullName evidence="2">Uncharacterized protein</fullName>
    </submittedName>
</protein>
<name>A0A9W8S7F8_9HYPO</name>
<feature type="region of interest" description="Disordered" evidence="1">
    <location>
        <begin position="322"/>
        <end position="386"/>
    </location>
</feature>
<feature type="compositionally biased region" description="Basic and acidic residues" evidence="1">
    <location>
        <begin position="326"/>
        <end position="337"/>
    </location>
</feature>
<feature type="region of interest" description="Disordered" evidence="1">
    <location>
        <begin position="223"/>
        <end position="267"/>
    </location>
</feature>